<comment type="catalytic activity">
    <reaction evidence="9">
        <text>adenosine + phosphate = alpha-D-ribose 1-phosphate + adenine</text>
        <dbReference type="Rhea" id="RHEA:27642"/>
        <dbReference type="ChEBI" id="CHEBI:16335"/>
        <dbReference type="ChEBI" id="CHEBI:16708"/>
        <dbReference type="ChEBI" id="CHEBI:43474"/>
        <dbReference type="ChEBI" id="CHEBI:57720"/>
        <dbReference type="EC" id="2.4.2.1"/>
    </reaction>
    <physiologicalReaction direction="left-to-right" evidence="9">
        <dbReference type="Rhea" id="RHEA:27643"/>
    </physiologicalReaction>
</comment>
<protein>
    <submittedName>
        <fullName evidence="11">Protein YfiH-like superfamily</fullName>
    </submittedName>
</protein>
<reference evidence="11 12" key="1">
    <citation type="journal article" date="2019" name="ISME J.">
        <title>Genome analyses of uncultured TG2/ZB3 bacteria in 'Margulisbacteria' specifically attached to ectosymbiotic spirochetes of protists in the termite gut.</title>
        <authorList>
            <person name="Utami Y.D."/>
            <person name="Kuwahara H."/>
            <person name="Igai K."/>
            <person name="Murakami T."/>
            <person name="Sugaya K."/>
            <person name="Morikawa T."/>
            <person name="Nagura Y."/>
            <person name="Yuki M."/>
            <person name="Deevong P."/>
            <person name="Inoue T."/>
            <person name="Kihara K."/>
            <person name="Lo N."/>
            <person name="Yamada A."/>
            <person name="Ohkuma M."/>
            <person name="Hongoh Y."/>
        </authorList>
    </citation>
    <scope>NUCLEOTIDE SEQUENCE [LARGE SCALE GENOMIC DNA]</scope>
    <source>
        <strain evidence="11">NkOx7-01</strain>
    </source>
</reference>
<organism evidence="11 12">
    <name type="scientific">Termititenax aidoneus</name>
    <dbReference type="NCBI Taxonomy" id="2218524"/>
    <lineage>
        <taxon>Bacteria</taxon>
        <taxon>Bacillati</taxon>
        <taxon>Candidatus Margulisiibacteriota</taxon>
        <taxon>Candidatus Termititenacia</taxon>
        <taxon>Candidatus Termititenacales</taxon>
        <taxon>Candidatus Termititenacaceae</taxon>
        <taxon>Candidatus Termititenax</taxon>
    </lineage>
</organism>
<evidence type="ECO:0000256" key="8">
    <source>
        <dbReference type="ARBA" id="ARBA00047989"/>
    </source>
</evidence>
<dbReference type="GO" id="GO:0017061">
    <property type="term" value="F:S-methyl-5-thioadenosine phosphorylase activity"/>
    <property type="evidence" value="ECO:0007669"/>
    <property type="project" value="UniProtKB-EC"/>
</dbReference>
<dbReference type="Proteomes" id="UP000269352">
    <property type="component" value="Unassembled WGS sequence"/>
</dbReference>
<comment type="caution">
    <text evidence="11">The sequence shown here is derived from an EMBL/GenBank/DDBJ whole genome shotgun (WGS) entry which is preliminary data.</text>
</comment>
<comment type="catalytic activity">
    <reaction evidence="8">
        <text>adenosine + H2O + H(+) = inosine + NH4(+)</text>
        <dbReference type="Rhea" id="RHEA:24408"/>
        <dbReference type="ChEBI" id="CHEBI:15377"/>
        <dbReference type="ChEBI" id="CHEBI:15378"/>
        <dbReference type="ChEBI" id="CHEBI:16335"/>
        <dbReference type="ChEBI" id="CHEBI:17596"/>
        <dbReference type="ChEBI" id="CHEBI:28938"/>
        <dbReference type="EC" id="3.5.4.4"/>
    </reaction>
    <physiologicalReaction direction="left-to-right" evidence="8">
        <dbReference type="Rhea" id="RHEA:24409"/>
    </physiologicalReaction>
</comment>
<evidence type="ECO:0000256" key="1">
    <source>
        <dbReference type="ARBA" id="ARBA00000553"/>
    </source>
</evidence>
<keyword evidence="6" id="KW-0378">Hydrolase</keyword>
<dbReference type="PANTHER" id="PTHR30616">
    <property type="entry name" value="UNCHARACTERIZED PROTEIN YFIH"/>
    <property type="match status" value="1"/>
</dbReference>
<evidence type="ECO:0000313" key="11">
    <source>
        <dbReference type="EMBL" id="GBR72959.1"/>
    </source>
</evidence>
<keyword evidence="5" id="KW-0479">Metal-binding</keyword>
<evidence type="ECO:0000256" key="3">
    <source>
        <dbReference type="ARBA" id="ARBA00007353"/>
    </source>
</evidence>
<evidence type="ECO:0000313" key="12">
    <source>
        <dbReference type="Proteomes" id="UP000269352"/>
    </source>
</evidence>
<gene>
    <name evidence="11" type="primary">yfiH</name>
    <name evidence="11" type="ORF">NO1_0415</name>
</gene>
<dbReference type="SUPFAM" id="SSF64438">
    <property type="entry name" value="CNF1/YfiH-like putative cysteine hydrolases"/>
    <property type="match status" value="1"/>
</dbReference>
<comment type="similarity">
    <text evidence="3">Belongs to the purine nucleoside phosphorylase YfiH/LACC1 family.</text>
</comment>
<evidence type="ECO:0000256" key="4">
    <source>
        <dbReference type="ARBA" id="ARBA00022679"/>
    </source>
</evidence>
<keyword evidence="4" id="KW-0808">Transferase</keyword>
<dbReference type="Gene3D" id="3.60.140.10">
    <property type="entry name" value="CNF1/YfiH-like putative cysteine hydrolases"/>
    <property type="match status" value="1"/>
</dbReference>
<name>A0A388TB65_TERA1</name>
<evidence type="ECO:0000256" key="10">
    <source>
        <dbReference type="ARBA" id="ARBA00049893"/>
    </source>
</evidence>
<sequence>MPDKFQFSLFSKFPQIEHGFIGRASGLTELAKHNFVISQQVHGVKIYNIEKTFLGRLEIDGYDGLATRQKEITLVLKTADCAPLLFFDPVTQTIAAAHAGRAGTELGIAAKMVEHLAAVYSVNPADLLVGLGPAICVNCYQIDRARDLHYDLAAENQKQLTAAGVQNLELSGLCTACSAQERFYSYRREKTDRRNFAFIRLKQV</sequence>
<keyword evidence="12" id="KW-1185">Reference proteome</keyword>
<keyword evidence="7" id="KW-0862">Zinc</keyword>
<evidence type="ECO:0000256" key="7">
    <source>
        <dbReference type="ARBA" id="ARBA00022833"/>
    </source>
</evidence>
<dbReference type="InterPro" id="IPR038371">
    <property type="entry name" value="Cu_polyphenol_OxRdtase_sf"/>
</dbReference>
<dbReference type="PANTHER" id="PTHR30616:SF2">
    <property type="entry name" value="PURINE NUCLEOSIDE PHOSPHORYLASE LACC1"/>
    <property type="match status" value="1"/>
</dbReference>
<proteinExistence type="inferred from homology"/>
<comment type="catalytic activity">
    <reaction evidence="1">
        <text>inosine + phosphate = alpha-D-ribose 1-phosphate + hypoxanthine</text>
        <dbReference type="Rhea" id="RHEA:27646"/>
        <dbReference type="ChEBI" id="CHEBI:17368"/>
        <dbReference type="ChEBI" id="CHEBI:17596"/>
        <dbReference type="ChEBI" id="CHEBI:43474"/>
        <dbReference type="ChEBI" id="CHEBI:57720"/>
        <dbReference type="EC" id="2.4.2.1"/>
    </reaction>
    <physiologicalReaction direction="left-to-right" evidence="1">
        <dbReference type="Rhea" id="RHEA:27647"/>
    </physiologicalReaction>
</comment>
<comment type="catalytic activity">
    <reaction evidence="10">
        <text>S-methyl-5'-thioadenosine + phosphate = 5-(methylsulfanyl)-alpha-D-ribose 1-phosphate + adenine</text>
        <dbReference type="Rhea" id="RHEA:11852"/>
        <dbReference type="ChEBI" id="CHEBI:16708"/>
        <dbReference type="ChEBI" id="CHEBI:17509"/>
        <dbReference type="ChEBI" id="CHEBI:43474"/>
        <dbReference type="ChEBI" id="CHEBI:58533"/>
        <dbReference type="EC" id="2.4.2.28"/>
    </reaction>
    <physiologicalReaction direction="left-to-right" evidence="10">
        <dbReference type="Rhea" id="RHEA:11853"/>
    </physiologicalReaction>
</comment>
<dbReference type="EMBL" id="BGZN01000004">
    <property type="protein sequence ID" value="GBR72959.1"/>
    <property type="molecule type" value="Genomic_DNA"/>
</dbReference>
<dbReference type="GO" id="GO:0005507">
    <property type="term" value="F:copper ion binding"/>
    <property type="evidence" value="ECO:0007669"/>
    <property type="project" value="TreeGrafter"/>
</dbReference>
<evidence type="ECO:0000256" key="6">
    <source>
        <dbReference type="ARBA" id="ARBA00022801"/>
    </source>
</evidence>
<dbReference type="CDD" id="cd16833">
    <property type="entry name" value="YfiH"/>
    <property type="match status" value="1"/>
</dbReference>
<dbReference type="Pfam" id="PF02578">
    <property type="entry name" value="Cu-oxidase_4"/>
    <property type="match status" value="1"/>
</dbReference>
<accession>A0A388TB65</accession>
<dbReference type="AlphaFoldDB" id="A0A388TB65"/>
<evidence type="ECO:0000256" key="9">
    <source>
        <dbReference type="ARBA" id="ARBA00048968"/>
    </source>
</evidence>
<dbReference type="InterPro" id="IPR003730">
    <property type="entry name" value="Cu_polyphenol_OxRdtase"/>
</dbReference>
<dbReference type="InterPro" id="IPR011324">
    <property type="entry name" value="Cytotoxic_necrot_fac-like_cat"/>
</dbReference>
<evidence type="ECO:0000256" key="2">
    <source>
        <dbReference type="ARBA" id="ARBA00003215"/>
    </source>
</evidence>
<comment type="function">
    <text evidence="2">Purine nucleoside enzyme that catalyzes the phosphorolysis of adenosine and inosine nucleosides, yielding D-ribose 1-phosphate and the respective free bases, adenine and hypoxanthine. Also catalyzes the phosphorolysis of S-methyl-5'-thioadenosine into adenine and S-methyl-5-thio-alpha-D-ribose 1-phosphate. Also has adenosine deaminase activity.</text>
</comment>
<dbReference type="GO" id="GO:0016787">
    <property type="term" value="F:hydrolase activity"/>
    <property type="evidence" value="ECO:0007669"/>
    <property type="project" value="UniProtKB-KW"/>
</dbReference>
<evidence type="ECO:0000256" key="5">
    <source>
        <dbReference type="ARBA" id="ARBA00022723"/>
    </source>
</evidence>